<dbReference type="PANTHER" id="PTHR30448:SF0">
    <property type="entry name" value="RNASE ADAPTER PROTEIN RAPZ"/>
    <property type="match status" value="1"/>
</dbReference>
<dbReference type="GO" id="GO:0005525">
    <property type="term" value="F:GTP binding"/>
    <property type="evidence" value="ECO:0007669"/>
    <property type="project" value="UniProtKB-UniRule"/>
</dbReference>
<keyword evidence="3 4" id="KW-0342">GTP-binding</keyword>
<dbReference type="HAMAP" id="MF_00636">
    <property type="entry name" value="RapZ_like"/>
    <property type="match status" value="1"/>
</dbReference>
<dbReference type="PIRSF" id="PIRSF005052">
    <property type="entry name" value="P-loopkin"/>
    <property type="match status" value="1"/>
</dbReference>
<dbReference type="InterPro" id="IPR053931">
    <property type="entry name" value="RapZ_C"/>
</dbReference>
<feature type="domain" description="RapZ-like N-terminal" evidence="5">
    <location>
        <begin position="11"/>
        <end position="168"/>
    </location>
</feature>
<dbReference type="NCBIfam" id="NF003828">
    <property type="entry name" value="PRK05416.1"/>
    <property type="match status" value="1"/>
</dbReference>
<evidence type="ECO:0000256" key="4">
    <source>
        <dbReference type="HAMAP-Rule" id="MF_00636"/>
    </source>
</evidence>
<dbReference type="Pfam" id="PF03668">
    <property type="entry name" value="RapZ-like_N"/>
    <property type="match status" value="1"/>
</dbReference>
<dbReference type="InterPro" id="IPR053930">
    <property type="entry name" value="RapZ-like_N"/>
</dbReference>
<evidence type="ECO:0000259" key="6">
    <source>
        <dbReference type="Pfam" id="PF22740"/>
    </source>
</evidence>
<dbReference type="Pfam" id="PF22740">
    <property type="entry name" value="PapZ_C"/>
    <property type="match status" value="1"/>
</dbReference>
<dbReference type="InterPro" id="IPR027417">
    <property type="entry name" value="P-loop_NTPase"/>
</dbReference>
<evidence type="ECO:0000313" key="7">
    <source>
        <dbReference type="EMBL" id="HDL90427.1"/>
    </source>
</evidence>
<accession>A0A7C1AMB7</accession>
<evidence type="ECO:0000259" key="5">
    <source>
        <dbReference type="Pfam" id="PF03668"/>
    </source>
</evidence>
<feature type="binding site" evidence="4">
    <location>
        <begin position="17"/>
        <end position="24"/>
    </location>
    <ligand>
        <name>ATP</name>
        <dbReference type="ChEBI" id="CHEBI:30616"/>
    </ligand>
</feature>
<dbReference type="AlphaFoldDB" id="A0A7C1AMB7"/>
<dbReference type="Gene3D" id="3.40.50.300">
    <property type="entry name" value="P-loop containing nucleotide triphosphate hydrolases"/>
    <property type="match status" value="1"/>
</dbReference>
<name>A0A7C1AMB7_9BACT</name>
<dbReference type="PANTHER" id="PTHR30448">
    <property type="entry name" value="RNASE ADAPTER PROTEIN RAPZ"/>
    <property type="match status" value="1"/>
</dbReference>
<protein>
    <submittedName>
        <fullName evidence="7">RNase adapter RapZ</fullName>
    </submittedName>
</protein>
<organism evidence="7">
    <name type="scientific">Thermodesulforhabdus norvegica</name>
    <dbReference type="NCBI Taxonomy" id="39841"/>
    <lineage>
        <taxon>Bacteria</taxon>
        <taxon>Pseudomonadati</taxon>
        <taxon>Thermodesulfobacteriota</taxon>
        <taxon>Syntrophobacteria</taxon>
        <taxon>Syntrophobacterales</taxon>
        <taxon>Thermodesulforhabdaceae</taxon>
        <taxon>Thermodesulforhabdus</taxon>
    </lineage>
</organism>
<sequence>MGQEFCRKQQHVVIVTGLSGSGKSTAIKAFEDLGYFCIDNLPVPLLPSLLELCEKKMPEITRIALGIDIRERSFLEEYGAIFSELEGKGYFLEIVFLEADRDVLRRRYSQTRRVHPLEYGEETEGKSLIDAIDLERKLLKPLRDRADRVIDTSDFTVHDLKSLIVRSYRIVSEKELLKVQVMSFGYKYGIPVEADVVMDVRFLPNPYFVDSLKDLTGRTALVKEWVMKHEDFKAFMSTISDLFDFLLPRYIREGKRYLTIAFGCTGGRHRSVVVAEEFVRWLKTRGFPAIIFHRDVEHG</sequence>
<feature type="domain" description="RapZ C-terminal" evidence="6">
    <location>
        <begin position="177"/>
        <end position="297"/>
    </location>
</feature>
<dbReference type="GO" id="GO:0005524">
    <property type="term" value="F:ATP binding"/>
    <property type="evidence" value="ECO:0007669"/>
    <property type="project" value="UniProtKB-UniRule"/>
</dbReference>
<evidence type="ECO:0000256" key="1">
    <source>
        <dbReference type="ARBA" id="ARBA00022741"/>
    </source>
</evidence>
<gene>
    <name evidence="7" type="primary">rapZ</name>
    <name evidence="7" type="ORF">ENG14_05940</name>
</gene>
<feature type="binding site" evidence="4">
    <location>
        <begin position="68"/>
        <end position="71"/>
    </location>
    <ligand>
        <name>GTP</name>
        <dbReference type="ChEBI" id="CHEBI:37565"/>
    </ligand>
</feature>
<keyword evidence="2 4" id="KW-0067">ATP-binding</keyword>
<keyword evidence="1 4" id="KW-0547">Nucleotide-binding</keyword>
<dbReference type="InterPro" id="IPR005337">
    <property type="entry name" value="RapZ-like"/>
</dbReference>
<comment type="caution">
    <text evidence="7">The sequence shown here is derived from an EMBL/GenBank/DDBJ whole genome shotgun (WGS) entry which is preliminary data.</text>
</comment>
<evidence type="ECO:0000256" key="2">
    <source>
        <dbReference type="ARBA" id="ARBA00022840"/>
    </source>
</evidence>
<dbReference type="Proteomes" id="UP000886355">
    <property type="component" value="Unassembled WGS sequence"/>
</dbReference>
<evidence type="ECO:0000256" key="3">
    <source>
        <dbReference type="ARBA" id="ARBA00023134"/>
    </source>
</evidence>
<reference evidence="7" key="1">
    <citation type="journal article" date="2020" name="mSystems">
        <title>Genome- and Community-Level Interaction Insights into Carbon Utilization and Element Cycling Functions of Hydrothermarchaeota in Hydrothermal Sediment.</title>
        <authorList>
            <person name="Zhou Z."/>
            <person name="Liu Y."/>
            <person name="Xu W."/>
            <person name="Pan J."/>
            <person name="Luo Z.H."/>
            <person name="Li M."/>
        </authorList>
    </citation>
    <scope>NUCLEOTIDE SEQUENCE [LARGE SCALE GENOMIC DNA]</scope>
    <source>
        <strain evidence="7">HyVt-19</strain>
    </source>
</reference>
<proteinExistence type="inferred from homology"/>
<dbReference type="EMBL" id="DQZW01000280">
    <property type="protein sequence ID" value="HDL90427.1"/>
    <property type="molecule type" value="Genomic_DNA"/>
</dbReference>
<dbReference type="SUPFAM" id="SSF52540">
    <property type="entry name" value="P-loop containing nucleoside triphosphate hydrolases"/>
    <property type="match status" value="1"/>
</dbReference>